<keyword evidence="3" id="KW-0378">Hydrolase</keyword>
<dbReference type="InterPro" id="IPR029021">
    <property type="entry name" value="Prot-tyrosine_phosphatase-like"/>
</dbReference>
<dbReference type="SMART" id="SM00195">
    <property type="entry name" value="DSPc"/>
    <property type="match status" value="1"/>
</dbReference>
<comment type="similarity">
    <text evidence="1">Belongs to the protein-tyrosine phosphatase family. Non-receptor class dual specificity subfamily.</text>
</comment>
<dbReference type="PRINTS" id="PR01908">
    <property type="entry name" value="ADSPHPHTASE"/>
</dbReference>
<dbReference type="AlphaFoldDB" id="A0A7I8W5T4"/>
<dbReference type="PANTHER" id="PTHR10159">
    <property type="entry name" value="DUAL SPECIFICITY PROTEIN PHOSPHATASE"/>
    <property type="match status" value="1"/>
</dbReference>
<evidence type="ECO:0000259" key="6">
    <source>
        <dbReference type="PROSITE" id="PS50054"/>
    </source>
</evidence>
<dbReference type="PRINTS" id="PR01764">
    <property type="entry name" value="MAPKPHPHTASE"/>
</dbReference>
<name>A0A7I8W5T4_9ANNE</name>
<evidence type="ECO:0000313" key="8">
    <source>
        <dbReference type="EMBL" id="CAD5123878.1"/>
    </source>
</evidence>
<evidence type="ECO:0000259" key="7">
    <source>
        <dbReference type="PROSITE" id="PS50056"/>
    </source>
</evidence>
<dbReference type="InterPro" id="IPR020422">
    <property type="entry name" value="TYR_PHOSPHATASE_DUAL_dom"/>
</dbReference>
<feature type="domain" description="Tyrosine-protein phosphatase" evidence="6">
    <location>
        <begin position="91"/>
        <end position="234"/>
    </location>
</feature>
<organism evidence="8 9">
    <name type="scientific">Dimorphilus gyrociliatus</name>
    <dbReference type="NCBI Taxonomy" id="2664684"/>
    <lineage>
        <taxon>Eukaryota</taxon>
        <taxon>Metazoa</taxon>
        <taxon>Spiralia</taxon>
        <taxon>Lophotrochozoa</taxon>
        <taxon>Annelida</taxon>
        <taxon>Polychaeta</taxon>
        <taxon>Polychaeta incertae sedis</taxon>
        <taxon>Dinophilidae</taxon>
        <taxon>Dimorphilus</taxon>
    </lineage>
</organism>
<dbReference type="EMBL" id="CAJFCJ010000019">
    <property type="protein sequence ID" value="CAD5123878.1"/>
    <property type="molecule type" value="Genomic_DNA"/>
</dbReference>
<dbReference type="InterPro" id="IPR000387">
    <property type="entry name" value="Tyr_Pase_dom"/>
</dbReference>
<feature type="domain" description="Tyrosine specific protein phosphatases" evidence="7">
    <location>
        <begin position="151"/>
        <end position="213"/>
    </location>
</feature>
<dbReference type="GO" id="GO:0005829">
    <property type="term" value="C:cytosol"/>
    <property type="evidence" value="ECO:0007669"/>
    <property type="project" value="TreeGrafter"/>
</dbReference>
<protein>
    <recommendedName>
        <fullName evidence="2">protein-tyrosine-phosphatase</fullName>
        <ecNumber evidence="2">3.1.3.48</ecNumber>
    </recommendedName>
</protein>
<accession>A0A7I8W5T4</accession>
<keyword evidence="4" id="KW-0904">Protein phosphatase</keyword>
<dbReference type="GO" id="GO:0017017">
    <property type="term" value="F:MAP kinase tyrosine/serine/threonine phosphatase activity"/>
    <property type="evidence" value="ECO:0007669"/>
    <property type="project" value="InterPro"/>
</dbReference>
<sequence length="253" mass="28634">MKIITRCLSSPPSITKDDSVNSPPDKSSIVLPKNKRSRKMRVCLNIPSFHPYQITSNNLSCKSTELGQNDELILQSPTNPLEEQDEDIHLAPVAEILKFLYIGNERDAANKDIIDSLAITHVLNVTSHLPEHFKSSGIIYKRLPANDSSQQDLMKYFDQAFEFIETARKDNGKVLVHCQAGVSRSVTVTISYILRKSYLNAYEGYKFVKSKRPVASPNLNFMGQLMSFEQALNKGEIERQLEAELKFEVLDKN</sequence>
<dbReference type="EC" id="3.1.3.48" evidence="2"/>
<dbReference type="PROSITE" id="PS50056">
    <property type="entry name" value="TYR_PHOSPHATASE_2"/>
    <property type="match status" value="1"/>
</dbReference>
<dbReference type="PANTHER" id="PTHR10159:SF528">
    <property type="entry name" value="PUCKERED, ISOFORM A"/>
    <property type="match status" value="1"/>
</dbReference>
<dbReference type="GO" id="GO:0008330">
    <property type="term" value="F:protein tyrosine/threonine phosphatase activity"/>
    <property type="evidence" value="ECO:0007669"/>
    <property type="project" value="TreeGrafter"/>
</dbReference>
<comment type="caution">
    <text evidence="8">The sequence shown here is derived from an EMBL/GenBank/DDBJ whole genome shotgun (WGS) entry which is preliminary data.</text>
</comment>
<dbReference type="InterPro" id="IPR008343">
    <property type="entry name" value="MKP"/>
</dbReference>
<proteinExistence type="inferred from homology"/>
<gene>
    <name evidence="8" type="ORF">DGYR_LOCUS11509</name>
</gene>
<dbReference type="Gene3D" id="3.90.190.10">
    <property type="entry name" value="Protein tyrosine phosphatase superfamily"/>
    <property type="match status" value="1"/>
</dbReference>
<dbReference type="OrthoDB" id="165342at2759"/>
<reference evidence="8 9" key="1">
    <citation type="submission" date="2020-08" db="EMBL/GenBank/DDBJ databases">
        <authorList>
            <person name="Hejnol A."/>
        </authorList>
    </citation>
    <scope>NUCLEOTIDE SEQUENCE [LARGE SCALE GENOMIC DNA]</scope>
</reference>
<feature type="region of interest" description="Disordered" evidence="5">
    <location>
        <begin position="10"/>
        <end position="32"/>
    </location>
</feature>
<dbReference type="Proteomes" id="UP000549394">
    <property type="component" value="Unassembled WGS sequence"/>
</dbReference>
<evidence type="ECO:0000256" key="2">
    <source>
        <dbReference type="ARBA" id="ARBA00013064"/>
    </source>
</evidence>
<dbReference type="PROSITE" id="PS50054">
    <property type="entry name" value="TYR_PHOSPHATASE_DUAL"/>
    <property type="match status" value="1"/>
</dbReference>
<dbReference type="Pfam" id="PF00782">
    <property type="entry name" value="DSPc"/>
    <property type="match status" value="1"/>
</dbReference>
<evidence type="ECO:0000256" key="5">
    <source>
        <dbReference type="SAM" id="MobiDB-lite"/>
    </source>
</evidence>
<keyword evidence="9" id="KW-1185">Reference proteome</keyword>
<dbReference type="SUPFAM" id="SSF52799">
    <property type="entry name" value="(Phosphotyrosine protein) phosphatases II"/>
    <property type="match status" value="1"/>
</dbReference>
<evidence type="ECO:0000256" key="4">
    <source>
        <dbReference type="ARBA" id="ARBA00022912"/>
    </source>
</evidence>
<dbReference type="GO" id="GO:0033550">
    <property type="term" value="F:MAP kinase tyrosine phosphatase activity"/>
    <property type="evidence" value="ECO:0007669"/>
    <property type="project" value="TreeGrafter"/>
</dbReference>
<dbReference type="GO" id="GO:0043409">
    <property type="term" value="P:negative regulation of MAPK cascade"/>
    <property type="evidence" value="ECO:0007669"/>
    <property type="project" value="TreeGrafter"/>
</dbReference>
<evidence type="ECO:0000256" key="1">
    <source>
        <dbReference type="ARBA" id="ARBA00008601"/>
    </source>
</evidence>
<dbReference type="InterPro" id="IPR000340">
    <property type="entry name" value="Dual-sp_phosphatase_cat-dom"/>
</dbReference>
<evidence type="ECO:0000313" key="9">
    <source>
        <dbReference type="Proteomes" id="UP000549394"/>
    </source>
</evidence>
<evidence type="ECO:0000256" key="3">
    <source>
        <dbReference type="ARBA" id="ARBA00022801"/>
    </source>
</evidence>